<dbReference type="AlphaFoldDB" id="A6KD66"/>
<dbReference type="Proteomes" id="UP000234681">
    <property type="component" value="Chromosome 19"/>
</dbReference>
<sequence>MVTSGDIVNGGNFIRSCSWIKNYQDSMADERIKGPFFSRDQFPGKRSKPRWSALNTCTCLQSQHSVSEKGRSRVQDQPKL</sequence>
<protein>
    <submittedName>
        <fullName evidence="1">RCG44302</fullName>
    </submittedName>
</protein>
<evidence type="ECO:0000313" key="1">
    <source>
        <dbReference type="EMBL" id="EDL87560.1"/>
    </source>
</evidence>
<dbReference type="EMBL" id="CH474037">
    <property type="protein sequence ID" value="EDL87560.1"/>
    <property type="molecule type" value="Genomic_DNA"/>
</dbReference>
<evidence type="ECO:0000313" key="2">
    <source>
        <dbReference type="Proteomes" id="UP000234681"/>
    </source>
</evidence>
<reference evidence="1 2" key="1">
    <citation type="submission" date="2005-09" db="EMBL/GenBank/DDBJ databases">
        <authorList>
            <person name="Mural R.J."/>
            <person name="Li P.W."/>
            <person name="Adams M.D."/>
            <person name="Amanatides P.G."/>
            <person name="Baden-Tillson H."/>
            <person name="Barnstead M."/>
            <person name="Chin S.H."/>
            <person name="Dew I."/>
            <person name="Evans C.A."/>
            <person name="Ferriera S."/>
            <person name="Flanigan M."/>
            <person name="Fosler C."/>
            <person name="Glodek A."/>
            <person name="Gu Z."/>
            <person name="Holt R.A."/>
            <person name="Jennings D."/>
            <person name="Kraft C.L."/>
            <person name="Lu F."/>
            <person name="Nguyen T."/>
            <person name="Nusskern D.R."/>
            <person name="Pfannkoch C.M."/>
            <person name="Sitter C."/>
            <person name="Sutton G.G."/>
            <person name="Venter J.C."/>
            <person name="Wang Z."/>
            <person name="Woodage T."/>
            <person name="Zheng X.H."/>
            <person name="Zhong F."/>
        </authorList>
    </citation>
    <scope>NUCLEOTIDE SEQUENCE [LARGE SCALE GENOMIC DNA]</scope>
    <source>
        <strain>BN</strain>
        <strain evidence="2">Sprague-Dawley</strain>
    </source>
</reference>
<gene>
    <name evidence="1" type="ORF">rCG_44302</name>
</gene>
<accession>A6KD66</accession>
<organism evidence="1 2">
    <name type="scientific">Rattus norvegicus</name>
    <name type="common">Rat</name>
    <dbReference type="NCBI Taxonomy" id="10116"/>
    <lineage>
        <taxon>Eukaryota</taxon>
        <taxon>Metazoa</taxon>
        <taxon>Chordata</taxon>
        <taxon>Craniata</taxon>
        <taxon>Vertebrata</taxon>
        <taxon>Euteleostomi</taxon>
        <taxon>Mammalia</taxon>
        <taxon>Eutheria</taxon>
        <taxon>Euarchontoglires</taxon>
        <taxon>Glires</taxon>
        <taxon>Rodentia</taxon>
        <taxon>Myomorpha</taxon>
        <taxon>Muroidea</taxon>
        <taxon>Muridae</taxon>
        <taxon>Murinae</taxon>
        <taxon>Rattus</taxon>
    </lineage>
</organism>
<name>A6KD66_RAT</name>
<proteinExistence type="predicted"/>